<dbReference type="Pfam" id="PF12079">
    <property type="entry name" value="DUF3558"/>
    <property type="match status" value="2"/>
</dbReference>
<evidence type="ECO:0000313" key="2">
    <source>
        <dbReference type="EMBL" id="GAA3536386.1"/>
    </source>
</evidence>
<feature type="compositionally biased region" description="Low complexity" evidence="1">
    <location>
        <begin position="185"/>
        <end position="199"/>
    </location>
</feature>
<dbReference type="RefSeq" id="WP_344857815.1">
    <property type="nucleotide sequence ID" value="NZ_BAAAZN010000003.1"/>
</dbReference>
<reference evidence="3" key="1">
    <citation type="journal article" date="2019" name="Int. J. Syst. Evol. Microbiol.">
        <title>The Global Catalogue of Microorganisms (GCM) 10K type strain sequencing project: providing services to taxonomists for standard genome sequencing and annotation.</title>
        <authorList>
            <consortium name="The Broad Institute Genomics Platform"/>
            <consortium name="The Broad Institute Genome Sequencing Center for Infectious Disease"/>
            <person name="Wu L."/>
            <person name="Ma J."/>
        </authorList>
    </citation>
    <scope>NUCLEOTIDE SEQUENCE [LARGE SCALE GENOMIC DNA]</scope>
    <source>
        <strain evidence="3">JCM 16898</strain>
    </source>
</reference>
<comment type="caution">
    <text evidence="2">The sequence shown here is derived from an EMBL/GenBank/DDBJ whole genome shotgun (WGS) entry which is preliminary data.</text>
</comment>
<sequence>MGFRGMRLVAVVAGVVVLLAGCTERVPGVAAPVPGQGPVVPVVDACSLLDAQQLAGLGYQAKGRSVKASKEQRAPAMCTWSDAGEAAVPIIMSVGWAVDQSLDDFLQGALQKEAPVQLGGFAWTRYGSIVPGTCDLYTTLGEKSFAFVSVSYPEDAKACELAKTAVPQVASHLPGGQPAPPLGPPSSSTSTAPSGPLASLDPCTLLKPEQAQQLKVEPQGTKETSSSVHNATYCLWKDTDGDRGQKPFEVWLGPDLPMTGWPGMDVTPVQQIDAGGRKWSLFADFNDSDGVNCGAGLAVSPTSSVQIVSGNLDDPNQSCASVTAGIPMVSGNLPS</sequence>
<evidence type="ECO:0000313" key="3">
    <source>
        <dbReference type="Proteomes" id="UP001500689"/>
    </source>
</evidence>
<keyword evidence="3" id="KW-1185">Reference proteome</keyword>
<protein>
    <submittedName>
        <fullName evidence="2">DUF3558 family protein</fullName>
    </submittedName>
</protein>
<dbReference type="PROSITE" id="PS51257">
    <property type="entry name" value="PROKAR_LIPOPROTEIN"/>
    <property type="match status" value="1"/>
</dbReference>
<feature type="region of interest" description="Disordered" evidence="1">
    <location>
        <begin position="170"/>
        <end position="202"/>
    </location>
</feature>
<dbReference type="Proteomes" id="UP001500689">
    <property type="component" value="Unassembled WGS sequence"/>
</dbReference>
<name>A0ABP6VLL2_9PSEU</name>
<dbReference type="InterPro" id="IPR024520">
    <property type="entry name" value="DUF3558"/>
</dbReference>
<dbReference type="EMBL" id="BAAAZN010000003">
    <property type="protein sequence ID" value="GAA3536386.1"/>
    <property type="molecule type" value="Genomic_DNA"/>
</dbReference>
<accession>A0ABP6VLL2</accession>
<gene>
    <name evidence="2" type="ORF">GCM10022222_20090</name>
</gene>
<organism evidence="2 3">
    <name type="scientific">Amycolatopsis ultiminotia</name>
    <dbReference type="NCBI Taxonomy" id="543629"/>
    <lineage>
        <taxon>Bacteria</taxon>
        <taxon>Bacillati</taxon>
        <taxon>Actinomycetota</taxon>
        <taxon>Actinomycetes</taxon>
        <taxon>Pseudonocardiales</taxon>
        <taxon>Pseudonocardiaceae</taxon>
        <taxon>Amycolatopsis</taxon>
    </lineage>
</organism>
<evidence type="ECO:0000256" key="1">
    <source>
        <dbReference type="SAM" id="MobiDB-lite"/>
    </source>
</evidence>
<proteinExistence type="predicted"/>